<dbReference type="Gene3D" id="1.20.1280.50">
    <property type="match status" value="1"/>
</dbReference>
<keyword evidence="3" id="KW-1185">Reference proteome</keyword>
<dbReference type="InParanoid" id="J0LDY6"/>
<organism evidence="2 3">
    <name type="scientific">Auricularia subglabra (strain TFB-10046 / SS5)</name>
    <name type="common">White-rot fungus</name>
    <name type="synonym">Auricularia delicata (strain TFB10046)</name>
    <dbReference type="NCBI Taxonomy" id="717982"/>
    <lineage>
        <taxon>Eukaryota</taxon>
        <taxon>Fungi</taxon>
        <taxon>Dikarya</taxon>
        <taxon>Basidiomycota</taxon>
        <taxon>Agaricomycotina</taxon>
        <taxon>Agaricomycetes</taxon>
        <taxon>Auriculariales</taxon>
        <taxon>Auriculariaceae</taxon>
        <taxon>Auricularia</taxon>
    </lineage>
</organism>
<dbReference type="AlphaFoldDB" id="J0LDY6"/>
<reference evidence="3" key="1">
    <citation type="journal article" date="2012" name="Science">
        <title>The Paleozoic origin of enzymatic lignin decomposition reconstructed from 31 fungal genomes.</title>
        <authorList>
            <person name="Floudas D."/>
            <person name="Binder M."/>
            <person name="Riley R."/>
            <person name="Barry K."/>
            <person name="Blanchette R.A."/>
            <person name="Henrissat B."/>
            <person name="Martinez A.T."/>
            <person name="Otillar R."/>
            <person name="Spatafora J.W."/>
            <person name="Yadav J.S."/>
            <person name="Aerts A."/>
            <person name="Benoit I."/>
            <person name="Boyd A."/>
            <person name="Carlson A."/>
            <person name="Copeland A."/>
            <person name="Coutinho P.M."/>
            <person name="de Vries R.P."/>
            <person name="Ferreira P."/>
            <person name="Findley K."/>
            <person name="Foster B."/>
            <person name="Gaskell J."/>
            <person name="Glotzer D."/>
            <person name="Gorecki P."/>
            <person name="Heitman J."/>
            <person name="Hesse C."/>
            <person name="Hori C."/>
            <person name="Igarashi K."/>
            <person name="Jurgens J.A."/>
            <person name="Kallen N."/>
            <person name="Kersten P."/>
            <person name="Kohler A."/>
            <person name="Kuees U."/>
            <person name="Kumar T.K.A."/>
            <person name="Kuo A."/>
            <person name="LaButti K."/>
            <person name="Larrondo L.F."/>
            <person name="Lindquist E."/>
            <person name="Ling A."/>
            <person name="Lombard V."/>
            <person name="Lucas S."/>
            <person name="Lundell T."/>
            <person name="Martin R."/>
            <person name="McLaughlin D.J."/>
            <person name="Morgenstern I."/>
            <person name="Morin E."/>
            <person name="Murat C."/>
            <person name="Nagy L.G."/>
            <person name="Nolan M."/>
            <person name="Ohm R.A."/>
            <person name="Patyshakuliyeva A."/>
            <person name="Rokas A."/>
            <person name="Ruiz-Duenas F.J."/>
            <person name="Sabat G."/>
            <person name="Salamov A."/>
            <person name="Samejima M."/>
            <person name="Schmutz J."/>
            <person name="Slot J.C."/>
            <person name="St John F."/>
            <person name="Stenlid J."/>
            <person name="Sun H."/>
            <person name="Sun S."/>
            <person name="Syed K."/>
            <person name="Tsang A."/>
            <person name="Wiebenga A."/>
            <person name="Young D."/>
            <person name="Pisabarro A."/>
            <person name="Eastwood D.C."/>
            <person name="Martin F."/>
            <person name="Cullen D."/>
            <person name="Grigoriev I.V."/>
            <person name="Hibbett D.S."/>
        </authorList>
    </citation>
    <scope>NUCLEOTIDE SEQUENCE [LARGE SCALE GENOMIC DNA]</scope>
    <source>
        <strain evidence="3">TFB10046</strain>
    </source>
</reference>
<dbReference type="PANTHER" id="PTHR38926:SF5">
    <property type="entry name" value="F-BOX AND LEUCINE-RICH REPEAT PROTEIN 6"/>
    <property type="match status" value="1"/>
</dbReference>
<name>J0LDY6_AURST</name>
<dbReference type="SUPFAM" id="SSF52047">
    <property type="entry name" value="RNI-like"/>
    <property type="match status" value="1"/>
</dbReference>
<proteinExistence type="predicted"/>
<dbReference type="Gene3D" id="3.80.10.10">
    <property type="entry name" value="Ribonuclease Inhibitor"/>
    <property type="match status" value="1"/>
</dbReference>
<dbReference type="EMBL" id="JH687913">
    <property type="protein sequence ID" value="EJD34938.1"/>
    <property type="molecule type" value="Genomic_DNA"/>
</dbReference>
<dbReference type="KEGG" id="adl:AURDEDRAFT_176024"/>
<evidence type="ECO:0000259" key="1">
    <source>
        <dbReference type="Pfam" id="PF12937"/>
    </source>
</evidence>
<feature type="domain" description="F-box" evidence="1">
    <location>
        <begin position="27"/>
        <end position="84"/>
    </location>
</feature>
<evidence type="ECO:0000313" key="3">
    <source>
        <dbReference type="Proteomes" id="UP000006514"/>
    </source>
</evidence>
<dbReference type="InterPro" id="IPR001810">
    <property type="entry name" value="F-box_dom"/>
</dbReference>
<dbReference type="Pfam" id="PF12937">
    <property type="entry name" value="F-box-like"/>
    <property type="match status" value="1"/>
</dbReference>
<dbReference type="Proteomes" id="UP000006514">
    <property type="component" value="Unassembled WGS sequence"/>
</dbReference>
<accession>J0LDY6</accession>
<dbReference type="InterPro" id="IPR032675">
    <property type="entry name" value="LRR_dom_sf"/>
</dbReference>
<protein>
    <recommendedName>
        <fullName evidence="1">F-box domain-containing protein</fullName>
    </recommendedName>
</protein>
<sequence>MRKIQSPEYTVEKFIAKVRKDARPHKWANLPTGVLALVFEELLTSSDDPESEPDSFRDLAAARLVCSAWNDVIMSHPALWRFVVVRGAHPPMTTLTTIFETSGNISLSVTLDFRRPLGKSAASIRECSDVCGAVSRYLERIESLAIVLAVDHQSLALKYLDRATPRLKTLSVSYSDPSEHNVLAPLKRGLFMNDLSRLRTMRLGYTGLSAVFKPRKPLPSLRILELSDKAFDWFELEAAFAACPELEDLTMHGFNFKVFNGKLVPAGELAVSFPLRRLALQSARVTDINNQDFLAAFARMPLRAAAEVQLGRAFAPWHRPDDTCALLETFFDHLPALETLGVDMGDDLFEMEGMPNDAAFTYGTVSRSIELPEKAEDLFRAQDPLRDALARALMQPKRAFKHLSALRMPLTFWYYVPDSVDGMLPYLTMLEAVWDLPCGIVDPRVPSLPHLVSLAMVRLIKPVDAGRMLLGFDKVERLLVNYDRAQELVLALCDIRVIQGEDDDQRSLVARVVIEQ</sequence>
<dbReference type="InterPro" id="IPR036047">
    <property type="entry name" value="F-box-like_dom_sf"/>
</dbReference>
<gene>
    <name evidence="2" type="ORF">AURDEDRAFT_176024</name>
</gene>
<dbReference type="SUPFAM" id="SSF81383">
    <property type="entry name" value="F-box domain"/>
    <property type="match status" value="1"/>
</dbReference>
<dbReference type="PANTHER" id="PTHR38926">
    <property type="entry name" value="F-BOX DOMAIN CONTAINING PROTEIN, EXPRESSED"/>
    <property type="match status" value="1"/>
</dbReference>
<evidence type="ECO:0000313" key="2">
    <source>
        <dbReference type="EMBL" id="EJD34938.1"/>
    </source>
</evidence>